<keyword evidence="2" id="KW-1185">Reference proteome</keyword>
<proteinExistence type="predicted"/>
<sequence>MDAEEITWHQLQNVVMFYGIGGVGKTELSLQLAEWIEGRPSPPSWGVSPIGDVSATVRWDLNSSHGQADPLWMLLHLRRGLRQVRQVWPAFDLPFVAFAQQARPGQQIILRHKNEEVLSVQDVLSGLLSDAATAADLAGGGGGAAVVTGLGHTLVSKAVSGSRARAAFREFDGLKSLVEDCERYSGDAEQGVELCARILEMLSVAIDRMPAGERPLIVVFVDTFERVQVSHEATGEAALNRLVSASPYLFFVVTGRDSLRWHEEQQIHLVRRGAATWPGLLLDGTREREPRQHLVGNLSEADTLDYLQRALTSVGASVGPDVPLALYDLTRGWPLHLEAIVEVARNRASRGTLTMEDLGGKFPQLVNKLMRGFPDDERQAFNAACLLPYFDEQLVAHAGQVSVGTVRRLVQRSIVLPDASPVYPHRIHDELRSVVREAGSDVNSGWVEQDWERHARLALDEAFDRFDTALREGQDRAAVLALALAINIAIENRVWDERLIVGVRRSPTSRGLSALVPAS</sequence>
<dbReference type="InterPro" id="IPR027417">
    <property type="entry name" value="P-loop_NTPase"/>
</dbReference>
<gene>
    <name evidence="1" type="ORF">BJY20_003086</name>
</gene>
<reference evidence="1 2" key="1">
    <citation type="submission" date="2020-07" db="EMBL/GenBank/DDBJ databases">
        <title>Sequencing the genomes of 1000 actinobacteria strains.</title>
        <authorList>
            <person name="Klenk H.-P."/>
        </authorList>
    </citation>
    <scope>NUCLEOTIDE SEQUENCE [LARGE SCALE GENOMIC DNA]</scope>
    <source>
        <strain evidence="1 2">DSM 26154</strain>
    </source>
</reference>
<dbReference type="EMBL" id="JACCAE010000001">
    <property type="protein sequence ID" value="NYF99694.1"/>
    <property type="molecule type" value="Genomic_DNA"/>
</dbReference>
<dbReference type="RefSeq" id="WP_185992356.1">
    <property type="nucleotide sequence ID" value="NZ_JACCAE010000001.1"/>
</dbReference>
<comment type="caution">
    <text evidence="1">The sequence shown here is derived from an EMBL/GenBank/DDBJ whole genome shotgun (WGS) entry which is preliminary data.</text>
</comment>
<accession>A0A852VZT6</accession>
<evidence type="ECO:0000313" key="1">
    <source>
        <dbReference type="EMBL" id="NYF99694.1"/>
    </source>
</evidence>
<dbReference type="AlphaFoldDB" id="A0A852VZT6"/>
<protein>
    <submittedName>
        <fullName evidence="1">Uncharacterized protein</fullName>
    </submittedName>
</protein>
<dbReference type="Proteomes" id="UP000554054">
    <property type="component" value="Unassembled WGS sequence"/>
</dbReference>
<dbReference type="SUPFAM" id="SSF52540">
    <property type="entry name" value="P-loop containing nucleoside triphosphate hydrolases"/>
    <property type="match status" value="1"/>
</dbReference>
<evidence type="ECO:0000313" key="2">
    <source>
        <dbReference type="Proteomes" id="UP000554054"/>
    </source>
</evidence>
<name>A0A852VZT6_9MICO</name>
<organism evidence="1 2">
    <name type="scientific">Janibacter cremeus</name>
    <dbReference type="NCBI Taxonomy" id="1285192"/>
    <lineage>
        <taxon>Bacteria</taxon>
        <taxon>Bacillati</taxon>
        <taxon>Actinomycetota</taxon>
        <taxon>Actinomycetes</taxon>
        <taxon>Micrococcales</taxon>
        <taxon>Intrasporangiaceae</taxon>
        <taxon>Janibacter</taxon>
    </lineage>
</organism>